<dbReference type="EC" id="2.1.1.171" evidence="3"/>
<dbReference type="PROSITE" id="PS00092">
    <property type="entry name" value="N6_MTASE"/>
    <property type="match status" value="1"/>
</dbReference>
<dbReference type="Pfam" id="PF03602">
    <property type="entry name" value="Cons_hypoth95"/>
    <property type="match status" value="1"/>
</dbReference>
<dbReference type="GO" id="GO:0052913">
    <property type="term" value="F:16S rRNA (guanine(966)-N(2))-methyltransferase activity"/>
    <property type="evidence" value="ECO:0007669"/>
    <property type="project" value="UniProtKB-EC"/>
</dbReference>
<dbReference type="PIRSF" id="PIRSF004553">
    <property type="entry name" value="CHP00095"/>
    <property type="match status" value="1"/>
</dbReference>
<keyword evidence="1 3" id="KW-0489">Methyltransferase</keyword>
<dbReference type="Gene3D" id="3.40.50.150">
    <property type="entry name" value="Vaccinia Virus protein VP39"/>
    <property type="match status" value="1"/>
</dbReference>
<reference evidence="3 4" key="1">
    <citation type="submission" date="2020-08" db="EMBL/GenBank/DDBJ databases">
        <title>Genome sequence of Erysipelothrix inopinata DSM 15511T.</title>
        <authorList>
            <person name="Hyun D.-W."/>
            <person name="Bae J.-W."/>
        </authorList>
    </citation>
    <scope>NUCLEOTIDE SEQUENCE [LARGE SCALE GENOMIC DNA]</scope>
    <source>
        <strain evidence="3 4">DSM 15511</strain>
    </source>
</reference>
<accession>A0A7G9RY47</accession>
<evidence type="ECO:0000313" key="4">
    <source>
        <dbReference type="Proteomes" id="UP000515928"/>
    </source>
</evidence>
<keyword evidence="2 3" id="KW-0808">Transferase</keyword>
<dbReference type="PANTHER" id="PTHR43542:SF1">
    <property type="entry name" value="METHYLTRANSFERASE"/>
    <property type="match status" value="1"/>
</dbReference>
<dbReference type="InterPro" id="IPR029063">
    <property type="entry name" value="SAM-dependent_MTases_sf"/>
</dbReference>
<gene>
    <name evidence="3" type="primary">rsmD</name>
    <name evidence="3" type="ORF">H9L01_09140</name>
</gene>
<dbReference type="NCBIfam" id="TIGR00095">
    <property type="entry name" value="16S rRNA (guanine(966)-N(2))-methyltransferase RsmD"/>
    <property type="match status" value="1"/>
</dbReference>
<organism evidence="3 4">
    <name type="scientific">Erysipelothrix inopinata</name>
    <dbReference type="NCBI Taxonomy" id="225084"/>
    <lineage>
        <taxon>Bacteria</taxon>
        <taxon>Bacillati</taxon>
        <taxon>Bacillota</taxon>
        <taxon>Erysipelotrichia</taxon>
        <taxon>Erysipelotrichales</taxon>
        <taxon>Erysipelotrichaceae</taxon>
        <taxon>Erysipelothrix</taxon>
    </lineage>
</organism>
<dbReference type="CDD" id="cd02440">
    <property type="entry name" value="AdoMet_MTases"/>
    <property type="match status" value="1"/>
</dbReference>
<sequence>MRVIAGKYGSRNIETLKGMTTRPTSDKVRAAIFSKIGPYFNDETFLDVFGGSGAMSLEALSRGMKRVTILEKDIRASKMIQKNIDAFNENENCQLIKGDSLKILEQLPQTFDYIFIDPPYAYEHTETIIKMIIDNQIVEESGLIIVETDLRYDLPEKISGFGCVNLKKYSKTVVRYYEKG</sequence>
<dbReference type="EMBL" id="CP060715">
    <property type="protein sequence ID" value="QNN60522.1"/>
    <property type="molecule type" value="Genomic_DNA"/>
</dbReference>
<evidence type="ECO:0000256" key="2">
    <source>
        <dbReference type="ARBA" id="ARBA00022679"/>
    </source>
</evidence>
<dbReference type="PANTHER" id="PTHR43542">
    <property type="entry name" value="METHYLTRANSFERASE"/>
    <property type="match status" value="1"/>
</dbReference>
<evidence type="ECO:0000256" key="1">
    <source>
        <dbReference type="ARBA" id="ARBA00022603"/>
    </source>
</evidence>
<evidence type="ECO:0000313" key="3">
    <source>
        <dbReference type="EMBL" id="QNN60522.1"/>
    </source>
</evidence>
<dbReference type="GO" id="GO:0003676">
    <property type="term" value="F:nucleic acid binding"/>
    <property type="evidence" value="ECO:0007669"/>
    <property type="project" value="InterPro"/>
</dbReference>
<keyword evidence="4" id="KW-1185">Reference proteome</keyword>
<dbReference type="InterPro" id="IPR004398">
    <property type="entry name" value="RNA_MeTrfase_RsmD"/>
</dbReference>
<dbReference type="SUPFAM" id="SSF53335">
    <property type="entry name" value="S-adenosyl-L-methionine-dependent methyltransferases"/>
    <property type="match status" value="1"/>
</dbReference>
<proteinExistence type="predicted"/>
<name>A0A7G9RY47_9FIRM</name>
<dbReference type="Proteomes" id="UP000515928">
    <property type="component" value="Chromosome"/>
</dbReference>
<dbReference type="KEGG" id="eio:H9L01_09140"/>
<dbReference type="AlphaFoldDB" id="A0A7G9RY47"/>
<dbReference type="InterPro" id="IPR002052">
    <property type="entry name" value="DNA_methylase_N6_adenine_CS"/>
</dbReference>
<dbReference type="RefSeq" id="WP_187533650.1">
    <property type="nucleotide sequence ID" value="NZ_CBCSHU010000010.1"/>
</dbReference>
<protein>
    <submittedName>
        <fullName evidence="3">16S rRNA (Guanine(966)-N(2))-methyltransferase RsmD</fullName>
        <ecNumber evidence="3">2.1.1.171</ecNumber>
    </submittedName>
</protein>